<organism evidence="1 2">
    <name type="scientific">Caerostris darwini</name>
    <dbReference type="NCBI Taxonomy" id="1538125"/>
    <lineage>
        <taxon>Eukaryota</taxon>
        <taxon>Metazoa</taxon>
        <taxon>Ecdysozoa</taxon>
        <taxon>Arthropoda</taxon>
        <taxon>Chelicerata</taxon>
        <taxon>Arachnida</taxon>
        <taxon>Araneae</taxon>
        <taxon>Araneomorphae</taxon>
        <taxon>Entelegynae</taxon>
        <taxon>Araneoidea</taxon>
        <taxon>Araneidae</taxon>
        <taxon>Caerostris</taxon>
    </lineage>
</organism>
<accession>A0AAV4P1L2</accession>
<protein>
    <submittedName>
        <fullName evidence="1">Uncharacterized protein</fullName>
    </submittedName>
</protein>
<keyword evidence="2" id="KW-1185">Reference proteome</keyword>
<proteinExistence type="predicted"/>
<dbReference type="AlphaFoldDB" id="A0AAV4P1L2"/>
<gene>
    <name evidence="1" type="ORF">CDAR_177341</name>
</gene>
<comment type="caution">
    <text evidence="1">The sequence shown here is derived from an EMBL/GenBank/DDBJ whole genome shotgun (WGS) entry which is preliminary data.</text>
</comment>
<reference evidence="1 2" key="1">
    <citation type="submission" date="2021-06" db="EMBL/GenBank/DDBJ databases">
        <title>Caerostris darwini draft genome.</title>
        <authorList>
            <person name="Kono N."/>
            <person name="Arakawa K."/>
        </authorList>
    </citation>
    <scope>NUCLEOTIDE SEQUENCE [LARGE SCALE GENOMIC DNA]</scope>
</reference>
<dbReference type="EMBL" id="BPLQ01002278">
    <property type="protein sequence ID" value="GIX90916.1"/>
    <property type="molecule type" value="Genomic_DNA"/>
</dbReference>
<evidence type="ECO:0000313" key="2">
    <source>
        <dbReference type="Proteomes" id="UP001054837"/>
    </source>
</evidence>
<dbReference type="Proteomes" id="UP001054837">
    <property type="component" value="Unassembled WGS sequence"/>
</dbReference>
<name>A0AAV4P1L2_9ARAC</name>
<evidence type="ECO:0000313" key="1">
    <source>
        <dbReference type="EMBL" id="GIX90916.1"/>
    </source>
</evidence>
<sequence>MSKVNETFQGRCDCINLGLLSRISSRLTQTSELIVLSAGLSNYKCVCSPFNTSEQRGRHQDSTCPKNTLQVRWRKVVIEICQCYIFYSREPVESTFPSDVSIILLGERGERSIASSGSADLKDKERISGHRCINNPRIPKWKNEIVYVRLGWQRNFRSF</sequence>